<dbReference type="GO" id="GO:0016020">
    <property type="term" value="C:membrane"/>
    <property type="evidence" value="ECO:0007669"/>
    <property type="project" value="UniProtKB-SubCell"/>
</dbReference>
<dbReference type="PANTHER" id="PTHR11863">
    <property type="entry name" value="STEROL DESATURASE"/>
    <property type="match status" value="1"/>
</dbReference>
<dbReference type="GO" id="GO:0005506">
    <property type="term" value="F:iron ion binding"/>
    <property type="evidence" value="ECO:0007669"/>
    <property type="project" value="InterPro"/>
</dbReference>
<dbReference type="Pfam" id="PF04116">
    <property type="entry name" value="FA_hydroxylase"/>
    <property type="match status" value="1"/>
</dbReference>
<evidence type="ECO:0000313" key="7">
    <source>
        <dbReference type="EMBL" id="CDF38548.1"/>
    </source>
</evidence>
<organism evidence="7 8">
    <name type="scientific">Chondrus crispus</name>
    <name type="common">Carrageen Irish moss</name>
    <name type="synonym">Polymorpha crispa</name>
    <dbReference type="NCBI Taxonomy" id="2769"/>
    <lineage>
        <taxon>Eukaryota</taxon>
        <taxon>Rhodophyta</taxon>
        <taxon>Florideophyceae</taxon>
        <taxon>Rhodymeniophycidae</taxon>
        <taxon>Gigartinales</taxon>
        <taxon>Gigartinaceae</taxon>
        <taxon>Chondrus</taxon>
    </lineage>
</organism>
<feature type="domain" description="Fatty acid hydroxylase" evidence="6">
    <location>
        <begin position="107"/>
        <end position="243"/>
    </location>
</feature>
<gene>
    <name evidence="7" type="ORF">CHC_T00001134001</name>
</gene>
<keyword evidence="4 5" id="KW-0472">Membrane</keyword>
<feature type="transmembrane region" description="Helical" evidence="5">
    <location>
        <begin position="62"/>
        <end position="86"/>
    </location>
</feature>
<dbReference type="Proteomes" id="UP000012073">
    <property type="component" value="Unassembled WGS sequence"/>
</dbReference>
<reference evidence="8" key="1">
    <citation type="journal article" date="2013" name="Proc. Natl. Acad. Sci. U.S.A.">
        <title>Genome structure and metabolic features in the red seaweed Chondrus crispus shed light on evolution of the Archaeplastida.</title>
        <authorList>
            <person name="Collen J."/>
            <person name="Porcel B."/>
            <person name="Carre W."/>
            <person name="Ball S.G."/>
            <person name="Chaparro C."/>
            <person name="Tonon T."/>
            <person name="Barbeyron T."/>
            <person name="Michel G."/>
            <person name="Noel B."/>
            <person name="Valentin K."/>
            <person name="Elias M."/>
            <person name="Artiguenave F."/>
            <person name="Arun A."/>
            <person name="Aury J.M."/>
            <person name="Barbosa-Neto J.F."/>
            <person name="Bothwell J.H."/>
            <person name="Bouget F.Y."/>
            <person name="Brillet L."/>
            <person name="Cabello-Hurtado F."/>
            <person name="Capella-Gutierrez S."/>
            <person name="Charrier B."/>
            <person name="Cladiere L."/>
            <person name="Cock J.M."/>
            <person name="Coelho S.M."/>
            <person name="Colleoni C."/>
            <person name="Czjzek M."/>
            <person name="Da Silva C."/>
            <person name="Delage L."/>
            <person name="Denoeud F."/>
            <person name="Deschamps P."/>
            <person name="Dittami S.M."/>
            <person name="Gabaldon T."/>
            <person name="Gachon C.M."/>
            <person name="Groisillier A."/>
            <person name="Herve C."/>
            <person name="Jabbari K."/>
            <person name="Katinka M."/>
            <person name="Kloareg B."/>
            <person name="Kowalczyk N."/>
            <person name="Labadie K."/>
            <person name="Leblanc C."/>
            <person name="Lopez P.J."/>
            <person name="McLachlan D.H."/>
            <person name="Meslet-Cladiere L."/>
            <person name="Moustafa A."/>
            <person name="Nehr Z."/>
            <person name="Nyvall Collen P."/>
            <person name="Panaud O."/>
            <person name="Partensky F."/>
            <person name="Poulain J."/>
            <person name="Rensing S.A."/>
            <person name="Rousvoal S."/>
            <person name="Samson G."/>
            <person name="Symeonidi A."/>
            <person name="Weissenbach J."/>
            <person name="Zambounis A."/>
            <person name="Wincker P."/>
            <person name="Boyen C."/>
        </authorList>
    </citation>
    <scope>NUCLEOTIDE SEQUENCE [LARGE SCALE GENOMIC DNA]</scope>
    <source>
        <strain evidence="8">cv. Stackhouse</strain>
    </source>
</reference>
<evidence type="ECO:0000256" key="5">
    <source>
        <dbReference type="SAM" id="Phobius"/>
    </source>
</evidence>
<dbReference type="InterPro" id="IPR050307">
    <property type="entry name" value="Sterol_Desaturase_Related"/>
</dbReference>
<evidence type="ECO:0000256" key="3">
    <source>
        <dbReference type="ARBA" id="ARBA00022989"/>
    </source>
</evidence>
<keyword evidence="8" id="KW-1185">Reference proteome</keyword>
<dbReference type="GO" id="GO:0008610">
    <property type="term" value="P:lipid biosynthetic process"/>
    <property type="evidence" value="ECO:0007669"/>
    <property type="project" value="InterPro"/>
</dbReference>
<dbReference type="GO" id="GO:0016491">
    <property type="term" value="F:oxidoreductase activity"/>
    <property type="evidence" value="ECO:0007669"/>
    <property type="project" value="InterPro"/>
</dbReference>
<name>R7QLB9_CHOCR</name>
<dbReference type="GeneID" id="17326162"/>
<evidence type="ECO:0000256" key="2">
    <source>
        <dbReference type="ARBA" id="ARBA00022692"/>
    </source>
</evidence>
<dbReference type="RefSeq" id="XP_005718441.1">
    <property type="nucleotide sequence ID" value="XM_005718384.1"/>
</dbReference>
<dbReference type="KEGG" id="ccp:CHC_T00001134001"/>
<evidence type="ECO:0000313" key="8">
    <source>
        <dbReference type="Proteomes" id="UP000012073"/>
    </source>
</evidence>
<keyword evidence="2 5" id="KW-0812">Transmembrane</keyword>
<comment type="subcellular location">
    <subcellularLocation>
        <location evidence="1">Membrane</location>
    </subcellularLocation>
</comment>
<dbReference type="EMBL" id="HG001942">
    <property type="protein sequence ID" value="CDF38548.1"/>
    <property type="molecule type" value="Genomic_DNA"/>
</dbReference>
<feature type="transmembrane region" description="Helical" evidence="5">
    <location>
        <begin position="20"/>
        <end position="41"/>
    </location>
</feature>
<evidence type="ECO:0000256" key="1">
    <source>
        <dbReference type="ARBA" id="ARBA00004370"/>
    </source>
</evidence>
<feature type="transmembrane region" description="Helical" evidence="5">
    <location>
        <begin position="98"/>
        <end position="119"/>
    </location>
</feature>
<dbReference type="STRING" id="2769.R7QLB9"/>
<dbReference type="OrthoDB" id="408954at2759"/>
<dbReference type="OMA" id="FGSPGIC"/>
<dbReference type="Gramene" id="CDF38548">
    <property type="protein sequence ID" value="CDF38548"/>
    <property type="gene ID" value="CHC_T00001134001"/>
</dbReference>
<dbReference type="AlphaFoldDB" id="R7QLB9"/>
<evidence type="ECO:0000259" key="6">
    <source>
        <dbReference type="Pfam" id="PF04116"/>
    </source>
</evidence>
<proteinExistence type="predicted"/>
<evidence type="ECO:0000256" key="4">
    <source>
        <dbReference type="ARBA" id="ARBA00023136"/>
    </source>
</evidence>
<accession>R7QLB9</accession>
<keyword evidence="3 5" id="KW-1133">Transmembrane helix</keyword>
<protein>
    <recommendedName>
        <fullName evidence="6">Fatty acid hydroxylase domain-containing protein</fullName>
    </recommendedName>
</protein>
<sequence length="294" mass="32788">MSLAHAFAHFAHQNPNLASFLIFMTSYHLSSFVFHLLDTRFPTLRPYKKYHSLPKSPSYHQMMARVLLNQFFILLPSMLLATHLGITYTTIYSPSPSTLPSVLAFVALAPLLHEVPFYLSHRFILHSSWGFRSLNHALHHSSVTHSALSAMYMSGPDFLLEIVVPYLVPLSVLSKYNLCNTATCIAILPVGAFGGLYEHSGYNFFEGIAALDTKVHAMHHRFYNCSFADGVGAPSVLDPMMGTACTGGPPIKAIRRWLGFKDVERVKKITSEMALDGDRKLNDSRREECSAHSG</sequence>
<dbReference type="InterPro" id="IPR006694">
    <property type="entry name" value="Fatty_acid_hydroxylase"/>
</dbReference>